<evidence type="ECO:0000256" key="6">
    <source>
        <dbReference type="ARBA" id="ARBA00023136"/>
    </source>
</evidence>
<feature type="domain" description="DOMON" evidence="10">
    <location>
        <begin position="73"/>
        <end position="202"/>
    </location>
</feature>
<comment type="caution">
    <text evidence="12">The sequence shown here is derived from an EMBL/GenBank/DDBJ whole genome shotgun (WGS) entry which is preliminary data.</text>
</comment>
<dbReference type="CDD" id="cd09630">
    <property type="entry name" value="CDH_like_cytochrome"/>
    <property type="match status" value="1"/>
</dbReference>
<keyword evidence="6 8" id="KW-0472">Membrane</keyword>
<dbReference type="SMART" id="SM00664">
    <property type="entry name" value="DoH"/>
    <property type="match status" value="1"/>
</dbReference>
<dbReference type="CDD" id="cd08760">
    <property type="entry name" value="Cyt_b561_FRRS1_like"/>
    <property type="match status" value="1"/>
</dbReference>
<dbReference type="GO" id="GO:0016020">
    <property type="term" value="C:membrane"/>
    <property type="evidence" value="ECO:0007669"/>
    <property type="project" value="UniProtKB-SubCell"/>
</dbReference>
<dbReference type="SMART" id="SM00665">
    <property type="entry name" value="B561"/>
    <property type="match status" value="1"/>
</dbReference>
<evidence type="ECO:0000256" key="7">
    <source>
        <dbReference type="SAM" id="MobiDB-lite"/>
    </source>
</evidence>
<feature type="transmembrane region" description="Helical" evidence="8">
    <location>
        <begin position="415"/>
        <end position="435"/>
    </location>
</feature>
<dbReference type="InterPro" id="IPR005018">
    <property type="entry name" value="DOMON_domain"/>
</dbReference>
<feature type="compositionally biased region" description="Acidic residues" evidence="7">
    <location>
        <begin position="469"/>
        <end position="480"/>
    </location>
</feature>
<accession>A0AA39XHW4</accession>
<comment type="subcellular location">
    <subcellularLocation>
        <location evidence="1">Membrane</location>
    </subcellularLocation>
</comment>
<proteinExistence type="predicted"/>
<evidence type="ECO:0000259" key="11">
    <source>
        <dbReference type="SMART" id="SM00665"/>
    </source>
</evidence>
<feature type="transmembrane region" description="Helical" evidence="8">
    <location>
        <begin position="318"/>
        <end position="338"/>
    </location>
</feature>
<keyword evidence="13" id="KW-1185">Reference proteome</keyword>
<dbReference type="InterPro" id="IPR015920">
    <property type="entry name" value="Cellobiose_DH-like_cyt"/>
</dbReference>
<evidence type="ECO:0000256" key="4">
    <source>
        <dbReference type="ARBA" id="ARBA00022982"/>
    </source>
</evidence>
<dbReference type="SUPFAM" id="SSF49344">
    <property type="entry name" value="CBD9-like"/>
    <property type="match status" value="2"/>
</dbReference>
<evidence type="ECO:0000256" key="3">
    <source>
        <dbReference type="ARBA" id="ARBA00022692"/>
    </source>
</evidence>
<feature type="compositionally biased region" description="Basic residues" evidence="7">
    <location>
        <begin position="142"/>
        <end position="152"/>
    </location>
</feature>
<keyword evidence="9" id="KW-0732">Signal</keyword>
<keyword evidence="5 8" id="KW-1133">Transmembrane helix</keyword>
<dbReference type="Gene3D" id="1.20.120.1770">
    <property type="match status" value="1"/>
</dbReference>
<dbReference type="Proteomes" id="UP001174934">
    <property type="component" value="Unassembled WGS sequence"/>
</dbReference>
<feature type="chain" id="PRO_5041446875" description="Cytochrome b561 domain-containing protein" evidence="9">
    <location>
        <begin position="26"/>
        <end position="507"/>
    </location>
</feature>
<protein>
    <recommendedName>
        <fullName evidence="14">Cytochrome b561 domain-containing protein</fullName>
    </recommendedName>
</protein>
<keyword evidence="3 8" id="KW-0812">Transmembrane</keyword>
<evidence type="ECO:0008006" key="14">
    <source>
        <dbReference type="Google" id="ProtNLM"/>
    </source>
</evidence>
<evidence type="ECO:0000256" key="5">
    <source>
        <dbReference type="ARBA" id="ARBA00022989"/>
    </source>
</evidence>
<name>A0AA39XHW4_9PEZI</name>
<evidence type="ECO:0000259" key="10">
    <source>
        <dbReference type="SMART" id="SM00664"/>
    </source>
</evidence>
<dbReference type="Gene3D" id="2.60.40.1210">
    <property type="entry name" value="Cellobiose dehydrogenase, cytochrome domain"/>
    <property type="match status" value="1"/>
</dbReference>
<feature type="domain" description="Cytochrome b561" evidence="11">
    <location>
        <begin position="286"/>
        <end position="405"/>
    </location>
</feature>
<dbReference type="PANTHER" id="PTHR47797">
    <property type="entry name" value="DEHYDROGENASE, PUTATIVE (AFU_ORTHOLOGUE AFUA_8G05805)-RELATED"/>
    <property type="match status" value="1"/>
</dbReference>
<feature type="transmembrane region" description="Helical" evidence="8">
    <location>
        <begin position="286"/>
        <end position="306"/>
    </location>
</feature>
<reference evidence="12" key="1">
    <citation type="submission" date="2023-06" db="EMBL/GenBank/DDBJ databases">
        <title>Genome-scale phylogeny and comparative genomics of the fungal order Sordariales.</title>
        <authorList>
            <consortium name="Lawrence Berkeley National Laboratory"/>
            <person name="Hensen N."/>
            <person name="Bonometti L."/>
            <person name="Westerberg I."/>
            <person name="Brannstrom I.O."/>
            <person name="Guillou S."/>
            <person name="Cros-Aarteil S."/>
            <person name="Calhoun S."/>
            <person name="Haridas S."/>
            <person name="Kuo A."/>
            <person name="Mondo S."/>
            <person name="Pangilinan J."/>
            <person name="Riley R."/>
            <person name="LaButti K."/>
            <person name="Andreopoulos B."/>
            <person name="Lipzen A."/>
            <person name="Chen C."/>
            <person name="Yanf M."/>
            <person name="Daum C."/>
            <person name="Ng V."/>
            <person name="Clum A."/>
            <person name="Steindorff A."/>
            <person name="Ohm R."/>
            <person name="Martin F."/>
            <person name="Silar P."/>
            <person name="Natvig D."/>
            <person name="Lalanne C."/>
            <person name="Gautier V."/>
            <person name="Ament-velasquez S.L."/>
            <person name="Kruys A."/>
            <person name="Hutchinson M.I."/>
            <person name="Powell A.J."/>
            <person name="Barry K."/>
            <person name="Miller A.N."/>
            <person name="Grigoriev I.V."/>
            <person name="Debuchy R."/>
            <person name="Gladieux P."/>
            <person name="Thoren M.H."/>
            <person name="Johannesson H."/>
        </authorList>
    </citation>
    <scope>NUCLEOTIDE SEQUENCE</scope>
    <source>
        <strain evidence="12">SMH3391-2</strain>
    </source>
</reference>
<evidence type="ECO:0000256" key="8">
    <source>
        <dbReference type="SAM" id="Phobius"/>
    </source>
</evidence>
<evidence type="ECO:0000313" key="13">
    <source>
        <dbReference type="Proteomes" id="UP001174934"/>
    </source>
</evidence>
<feature type="transmembrane region" description="Helical" evidence="8">
    <location>
        <begin position="350"/>
        <end position="367"/>
    </location>
</feature>
<evidence type="ECO:0000256" key="2">
    <source>
        <dbReference type="ARBA" id="ARBA00022448"/>
    </source>
</evidence>
<gene>
    <name evidence="12" type="ORF">B0T17DRAFT_513005</name>
</gene>
<feature type="region of interest" description="Disordered" evidence="7">
    <location>
        <begin position="467"/>
        <end position="507"/>
    </location>
</feature>
<dbReference type="InterPro" id="IPR006593">
    <property type="entry name" value="Cyt_b561/ferric_Rdtase_TM"/>
</dbReference>
<feature type="region of interest" description="Disordered" evidence="7">
    <location>
        <begin position="133"/>
        <end position="167"/>
    </location>
</feature>
<feature type="compositionally biased region" description="Basic and acidic residues" evidence="7">
    <location>
        <begin position="491"/>
        <end position="500"/>
    </location>
</feature>
<feature type="transmembrane region" description="Helical" evidence="8">
    <location>
        <begin position="388"/>
        <end position="409"/>
    </location>
</feature>
<keyword evidence="2" id="KW-0813">Transport</keyword>
<feature type="signal peptide" evidence="9">
    <location>
        <begin position="1"/>
        <end position="25"/>
    </location>
</feature>
<dbReference type="EMBL" id="JAULSR010000001">
    <property type="protein sequence ID" value="KAK0634308.1"/>
    <property type="molecule type" value="Genomic_DNA"/>
</dbReference>
<keyword evidence="4" id="KW-0249">Electron transport</keyword>
<sequence>MAPILSRLFALLLLLLLPLTPLTLAEPAQYCRFGYWDGAVDFCMGVVNHHNTTSSADDLYLSLSVTRSSPLGWTSVATGPTMAGAVMVIVYGDPSSGNRPVVSIRTIDGHHQPKLINATTPTGGADIQVLQAEWQEAPPRNNRPRPRPRLAARHGDDEPDPKPQGAPTHIANIAVVCYSCNRWPGSPISASTSSQPWIWAWNGRQKFDSYKPNEHLKMHKHHASDGGWGGFYVDMAQATVDDKSVTGVASFLPPFKANIEKIGTSDSPIGAAGFLASLKEKPTTRAHGFLMGMAFLVLFPLGVVLMRSAKGNPFKRHWVVQLVATGLAWIGAIVGMVLSRWKMPSTTHQWIGIGIALALTVQAVLGWRHHMVFLRLRRRTWISHAHIWLGRSGLALGWVNVLSGLVLSGHAKFDVGVSAGLVALEAVCVSAWVWMAQRSAAKRQAALAQSEAHALMPTSGTDDYFALEMSDEDDTDDEDKELGKKSGPRNGDYHASRKSVDAASVKN</sequence>
<organism evidence="12 13">
    <name type="scientific">Bombardia bombarda</name>
    <dbReference type="NCBI Taxonomy" id="252184"/>
    <lineage>
        <taxon>Eukaryota</taxon>
        <taxon>Fungi</taxon>
        <taxon>Dikarya</taxon>
        <taxon>Ascomycota</taxon>
        <taxon>Pezizomycotina</taxon>
        <taxon>Sordariomycetes</taxon>
        <taxon>Sordariomycetidae</taxon>
        <taxon>Sordariales</taxon>
        <taxon>Lasiosphaeriaceae</taxon>
        <taxon>Bombardia</taxon>
    </lineage>
</organism>
<dbReference type="PANTHER" id="PTHR47797:SF3">
    <property type="entry name" value="CYTOCHROME B561 DOMAIN-CONTAINING PROTEIN"/>
    <property type="match status" value="1"/>
</dbReference>
<evidence type="ECO:0000256" key="9">
    <source>
        <dbReference type="SAM" id="SignalP"/>
    </source>
</evidence>
<dbReference type="Pfam" id="PF03188">
    <property type="entry name" value="Cytochrom_B561"/>
    <property type="match status" value="1"/>
</dbReference>
<evidence type="ECO:0000256" key="1">
    <source>
        <dbReference type="ARBA" id="ARBA00004370"/>
    </source>
</evidence>
<dbReference type="AlphaFoldDB" id="A0AA39XHW4"/>
<evidence type="ECO:0000313" key="12">
    <source>
        <dbReference type="EMBL" id="KAK0634308.1"/>
    </source>
</evidence>